<dbReference type="Pfam" id="PF13489">
    <property type="entry name" value="Methyltransf_23"/>
    <property type="match status" value="1"/>
</dbReference>
<comment type="caution">
    <text evidence="2">The sequence shown here is derived from an EMBL/GenBank/DDBJ whole genome shotgun (WGS) entry which is preliminary data.</text>
</comment>
<evidence type="ECO:0000313" key="3">
    <source>
        <dbReference type="Proteomes" id="UP000785200"/>
    </source>
</evidence>
<dbReference type="Proteomes" id="UP000785200">
    <property type="component" value="Unassembled WGS sequence"/>
</dbReference>
<dbReference type="InterPro" id="IPR029063">
    <property type="entry name" value="SAM-dependent_MTases_sf"/>
</dbReference>
<dbReference type="SUPFAM" id="SSF53335">
    <property type="entry name" value="S-adenosyl-L-methionine-dependent methyltransferases"/>
    <property type="match status" value="1"/>
</dbReference>
<evidence type="ECO:0000313" key="2">
    <source>
        <dbReference type="EMBL" id="KAG0645710.1"/>
    </source>
</evidence>
<dbReference type="PANTHER" id="PTHR43591">
    <property type="entry name" value="METHYLTRANSFERASE"/>
    <property type="match status" value="1"/>
</dbReference>
<dbReference type="Gene3D" id="3.40.50.150">
    <property type="entry name" value="Vaccinia Virus protein VP39"/>
    <property type="match status" value="1"/>
</dbReference>
<protein>
    <submittedName>
        <fullName evidence="2">Secondary metabolism regulator LAE1</fullName>
    </submittedName>
</protein>
<feature type="compositionally biased region" description="Acidic residues" evidence="1">
    <location>
        <begin position="1"/>
        <end position="21"/>
    </location>
</feature>
<accession>A0A9P6VDV6</accession>
<dbReference type="OrthoDB" id="2013972at2759"/>
<reference evidence="2" key="1">
    <citation type="submission" date="2019-07" db="EMBL/GenBank/DDBJ databases">
        <title>Hyphodiscus hymeniophilus genome sequencing and assembly.</title>
        <authorList>
            <person name="Kramer G."/>
            <person name="Nodwell J."/>
        </authorList>
    </citation>
    <scope>NUCLEOTIDE SEQUENCE</scope>
    <source>
        <strain evidence="2">ATCC 34498</strain>
    </source>
</reference>
<proteinExistence type="predicted"/>
<dbReference type="PANTHER" id="PTHR43591:SF31">
    <property type="entry name" value="LAEA-LIKE, PUTATIVE (AFU_ORTHOLOGUE AFUA_8G01930)-RELATED"/>
    <property type="match status" value="1"/>
</dbReference>
<organism evidence="2 3">
    <name type="scientific">Hyphodiscus hymeniophilus</name>
    <dbReference type="NCBI Taxonomy" id="353542"/>
    <lineage>
        <taxon>Eukaryota</taxon>
        <taxon>Fungi</taxon>
        <taxon>Dikarya</taxon>
        <taxon>Ascomycota</taxon>
        <taxon>Pezizomycotina</taxon>
        <taxon>Leotiomycetes</taxon>
        <taxon>Helotiales</taxon>
        <taxon>Hyphodiscaceae</taxon>
        <taxon>Hyphodiscus</taxon>
    </lineage>
</organism>
<sequence length="326" mass="37097">MNPSGEDEIEPDEFDFEDDGFEGGSLASSTTSVSSSIVRGVDEYGRTYASLGKAGYGMPIDDDELDRIDLKHRLYTILLGERLFMAPIGDHPQHVLDLGTGSGIWAIDFADKYPSAEIIGVDLAPIQPEWVPSNCRFELDDVEEPWTYKNTFDFIHARDFLFSITDWPRLIEQCYENQTPGGYTELQCLLPEPHCDDDSTPPDNGVVEFSNKVCDASAVAGWSLREPNNYKQYMHNAGFEDVTEIRYKIPTSPWPKDKRMKLIGAFEMQSLLQGASAFSLRTFGKAYGWSQAETELFLLKMRSDVRDLRFHTYYEFYARQETEDCD</sequence>
<dbReference type="AlphaFoldDB" id="A0A9P6VDV6"/>
<dbReference type="EMBL" id="VNKQ01000018">
    <property type="protein sequence ID" value="KAG0645710.1"/>
    <property type="molecule type" value="Genomic_DNA"/>
</dbReference>
<name>A0A9P6VDV6_9HELO</name>
<dbReference type="CDD" id="cd02440">
    <property type="entry name" value="AdoMet_MTases"/>
    <property type="match status" value="1"/>
</dbReference>
<dbReference type="GO" id="GO:0008168">
    <property type="term" value="F:methyltransferase activity"/>
    <property type="evidence" value="ECO:0007669"/>
    <property type="project" value="TreeGrafter"/>
</dbReference>
<feature type="region of interest" description="Disordered" evidence="1">
    <location>
        <begin position="1"/>
        <end position="29"/>
    </location>
</feature>
<keyword evidence="3" id="KW-1185">Reference proteome</keyword>
<evidence type="ECO:0000256" key="1">
    <source>
        <dbReference type="SAM" id="MobiDB-lite"/>
    </source>
</evidence>
<gene>
    <name evidence="2" type="ORF">D0Z07_8787</name>
</gene>